<keyword evidence="3" id="KW-0472">Membrane</keyword>
<evidence type="ECO:0000256" key="3">
    <source>
        <dbReference type="SAM" id="Phobius"/>
    </source>
</evidence>
<feature type="transmembrane region" description="Helical" evidence="3">
    <location>
        <begin position="73"/>
        <end position="91"/>
    </location>
</feature>
<keyword evidence="3" id="KW-1133">Transmembrane helix</keyword>
<dbReference type="GO" id="GO:0016616">
    <property type="term" value="F:oxidoreductase activity, acting on the CH-OH group of donors, NAD or NADP as acceptor"/>
    <property type="evidence" value="ECO:0007669"/>
    <property type="project" value="InterPro"/>
</dbReference>
<keyword evidence="3" id="KW-0812">Transmembrane</keyword>
<evidence type="ECO:0000313" key="5">
    <source>
        <dbReference type="EMBL" id="KAF5383021.1"/>
    </source>
</evidence>
<dbReference type="InterPro" id="IPR036291">
    <property type="entry name" value="NAD(P)-bd_dom_sf"/>
</dbReference>
<accession>A0A8H5HH17</accession>
<dbReference type="OrthoDB" id="10058185at2759"/>
<sequence length="536" mass="57699">MLTRAASIGGSVSLVLVVLLVIYVRLNNYRLTRLPKEAAAVSPVRWTPESVRNLATQLKSPHVQLPPRTGRRYIVVGGAGFLGGWIVSALLERGEDPKSIRILDIRPPLREDIISAQANGVRFIQVDVSDPAAVDAAFAAPWPSTATPLPELTVFHTAANIRFYERHKVFLSRSEAVNVAGTQHILNSARAAGASILVYTSSGSVAVRRSRFFLWPWQSAPPYFVQVITDDDSALPKHHDQFFSNYAVSKIRAERIVRTADKSPTGNSEAVLRTGCIRPGNGVFGPRGDMLCGAYLVRQTNPTWISSILQSFCYVENCALAHLCYEARLADLLPSSPSFGKNPDIGGQAFVVADPGPTPTYGDVYTALETLTEGECTFPNLPPTLMLLVATVIESYYLLRHFLLEPPPSHGASGFLGLGLGKALGKLLPPINGDLVNLQPSLFALTSVHLIFDDSRARLPPAAGGLGYTGAWTTFEGLCKTVEEHRSGVGRAGRRSDLAGVSLGFGLGKAQRAVAEVNEKVVDGLGVDAVKILSTK</sequence>
<evidence type="ECO:0000259" key="4">
    <source>
        <dbReference type="Pfam" id="PF01073"/>
    </source>
</evidence>
<keyword evidence="6" id="KW-1185">Reference proteome</keyword>
<protein>
    <recommendedName>
        <fullName evidence="4">3-beta hydroxysteroid dehydrogenase/isomerase domain-containing protein</fullName>
    </recommendedName>
</protein>
<dbReference type="AlphaFoldDB" id="A0A8H5HH17"/>
<comment type="similarity">
    <text evidence="1">Belongs to the 3-beta-HSD family.</text>
</comment>
<proteinExistence type="inferred from homology"/>
<evidence type="ECO:0000256" key="2">
    <source>
        <dbReference type="ARBA" id="ARBA00023002"/>
    </source>
</evidence>
<dbReference type="PANTHER" id="PTHR43245:SF51">
    <property type="entry name" value="SHORT CHAIN DEHYDROGENASE_REDUCTASE FAMILY 42E, MEMBER 2"/>
    <property type="match status" value="1"/>
</dbReference>
<feature type="domain" description="3-beta hydroxysteroid dehydrogenase/isomerase" evidence="4">
    <location>
        <begin position="74"/>
        <end position="365"/>
    </location>
</feature>
<organism evidence="5 6">
    <name type="scientific">Tricholomella constricta</name>
    <dbReference type="NCBI Taxonomy" id="117010"/>
    <lineage>
        <taxon>Eukaryota</taxon>
        <taxon>Fungi</taxon>
        <taxon>Dikarya</taxon>
        <taxon>Basidiomycota</taxon>
        <taxon>Agaricomycotina</taxon>
        <taxon>Agaricomycetes</taxon>
        <taxon>Agaricomycetidae</taxon>
        <taxon>Agaricales</taxon>
        <taxon>Tricholomatineae</taxon>
        <taxon>Lyophyllaceae</taxon>
        <taxon>Tricholomella</taxon>
    </lineage>
</organism>
<gene>
    <name evidence="5" type="ORF">D9615_005083</name>
</gene>
<dbReference type="SUPFAM" id="SSF51735">
    <property type="entry name" value="NAD(P)-binding Rossmann-fold domains"/>
    <property type="match status" value="1"/>
</dbReference>
<dbReference type="EMBL" id="JAACJP010000007">
    <property type="protein sequence ID" value="KAF5383021.1"/>
    <property type="molecule type" value="Genomic_DNA"/>
</dbReference>
<dbReference type="Pfam" id="PF01073">
    <property type="entry name" value="3Beta_HSD"/>
    <property type="match status" value="1"/>
</dbReference>
<feature type="transmembrane region" description="Helical" evidence="3">
    <location>
        <begin position="6"/>
        <end position="26"/>
    </location>
</feature>
<dbReference type="PANTHER" id="PTHR43245">
    <property type="entry name" value="BIFUNCTIONAL POLYMYXIN RESISTANCE PROTEIN ARNA"/>
    <property type="match status" value="1"/>
</dbReference>
<dbReference type="InterPro" id="IPR050177">
    <property type="entry name" value="Lipid_A_modif_metabolic_enz"/>
</dbReference>
<dbReference type="Proteomes" id="UP000565441">
    <property type="component" value="Unassembled WGS sequence"/>
</dbReference>
<evidence type="ECO:0000313" key="6">
    <source>
        <dbReference type="Proteomes" id="UP000565441"/>
    </source>
</evidence>
<dbReference type="GO" id="GO:0006694">
    <property type="term" value="P:steroid biosynthetic process"/>
    <property type="evidence" value="ECO:0007669"/>
    <property type="project" value="InterPro"/>
</dbReference>
<comment type="caution">
    <text evidence="5">The sequence shown here is derived from an EMBL/GenBank/DDBJ whole genome shotgun (WGS) entry which is preliminary data.</text>
</comment>
<dbReference type="InterPro" id="IPR002225">
    <property type="entry name" value="3Beta_OHSteriod_DH/Estase"/>
</dbReference>
<dbReference type="Gene3D" id="3.40.50.720">
    <property type="entry name" value="NAD(P)-binding Rossmann-like Domain"/>
    <property type="match status" value="1"/>
</dbReference>
<name>A0A8H5HH17_9AGAR</name>
<evidence type="ECO:0000256" key="1">
    <source>
        <dbReference type="ARBA" id="ARBA00009219"/>
    </source>
</evidence>
<keyword evidence="2" id="KW-0560">Oxidoreductase</keyword>
<reference evidence="5 6" key="1">
    <citation type="journal article" date="2020" name="ISME J.">
        <title>Uncovering the hidden diversity of litter-decomposition mechanisms in mushroom-forming fungi.</title>
        <authorList>
            <person name="Floudas D."/>
            <person name="Bentzer J."/>
            <person name="Ahren D."/>
            <person name="Johansson T."/>
            <person name="Persson P."/>
            <person name="Tunlid A."/>
        </authorList>
    </citation>
    <scope>NUCLEOTIDE SEQUENCE [LARGE SCALE GENOMIC DNA]</scope>
    <source>
        <strain evidence="5 6">CBS 661.87</strain>
    </source>
</reference>